<evidence type="ECO:0000256" key="1">
    <source>
        <dbReference type="SAM" id="MobiDB-lite"/>
    </source>
</evidence>
<dbReference type="Proteomes" id="UP000784294">
    <property type="component" value="Unassembled WGS sequence"/>
</dbReference>
<reference evidence="2" key="1">
    <citation type="submission" date="2018-11" db="EMBL/GenBank/DDBJ databases">
        <authorList>
            <consortium name="Pathogen Informatics"/>
        </authorList>
    </citation>
    <scope>NUCLEOTIDE SEQUENCE</scope>
</reference>
<name>A0A448WT27_9PLAT</name>
<comment type="caution">
    <text evidence="2">The sequence shown here is derived from an EMBL/GenBank/DDBJ whole genome shotgun (WGS) entry which is preliminary data.</text>
</comment>
<organism evidence="2 3">
    <name type="scientific">Protopolystoma xenopodis</name>
    <dbReference type="NCBI Taxonomy" id="117903"/>
    <lineage>
        <taxon>Eukaryota</taxon>
        <taxon>Metazoa</taxon>
        <taxon>Spiralia</taxon>
        <taxon>Lophotrochozoa</taxon>
        <taxon>Platyhelminthes</taxon>
        <taxon>Monogenea</taxon>
        <taxon>Polyopisthocotylea</taxon>
        <taxon>Polystomatidea</taxon>
        <taxon>Polystomatidae</taxon>
        <taxon>Protopolystoma</taxon>
    </lineage>
</organism>
<keyword evidence="3" id="KW-1185">Reference proteome</keyword>
<dbReference type="EMBL" id="CAAALY010042016">
    <property type="protein sequence ID" value="VEL19545.1"/>
    <property type="molecule type" value="Genomic_DNA"/>
</dbReference>
<accession>A0A448WT27</accession>
<evidence type="ECO:0000313" key="3">
    <source>
        <dbReference type="Proteomes" id="UP000784294"/>
    </source>
</evidence>
<evidence type="ECO:0000313" key="2">
    <source>
        <dbReference type="EMBL" id="VEL19545.1"/>
    </source>
</evidence>
<gene>
    <name evidence="2" type="ORF">PXEA_LOCUS12985</name>
</gene>
<dbReference type="AlphaFoldDB" id="A0A448WT27"/>
<sequence>MACLVTTVPLLQNPPAAPLGPTTYLYSPIAGAGHEVMFFHQNSSPYAANSTSDYSTDHSAHSSMLESVEVGRPARHPDVVG</sequence>
<proteinExistence type="predicted"/>
<dbReference type="OrthoDB" id="762982at2759"/>
<protein>
    <submittedName>
        <fullName evidence="2">Uncharacterized protein</fullName>
    </submittedName>
</protein>
<feature type="region of interest" description="Disordered" evidence="1">
    <location>
        <begin position="47"/>
        <end position="81"/>
    </location>
</feature>